<dbReference type="RefSeq" id="WP_167022303.1">
    <property type="nucleotide sequence ID" value="NZ_CP050177.1"/>
</dbReference>
<gene>
    <name evidence="7" type="ORF">HA039_00950</name>
</gene>
<evidence type="ECO:0000256" key="5">
    <source>
        <dbReference type="SAM" id="MobiDB-lite"/>
    </source>
</evidence>
<accession>A0A6G9GSQ9</accession>
<dbReference type="EMBL" id="CP050177">
    <property type="protein sequence ID" value="QIQ01051.1"/>
    <property type="molecule type" value="Genomic_DNA"/>
</dbReference>
<dbReference type="NCBIfam" id="TIGR01727">
    <property type="entry name" value="oligo_HPY"/>
    <property type="match status" value="1"/>
</dbReference>
<sequence>MTAVRTDENPSAPAPENRAPLLEISGLTVSYGRRATALRRAGSTRVLSGVDLTVRAGEILGIIGETGSGKTTLARATVGLVRPDAGEIGFEGRDVTRLSRRDLRGFRRTGRVQYMFQDPLRSQDPELTVRQVVAEPLASVGAATRQERARRADEALTLVGLDAGALGPRTPAQLSGGQRQRVSLARAIVTRPRLLLSDEPVSALDASNRNLVLSLLDRLRRELDLAVVVISHDLSSLAGIADRVAVLYRGRLVEQGPISEVLEHPRHPYTALLTASAPSVRREHRLLPAQLRPDPVLAAGRTPWPDDEGCVFAPRCRFAGPACREEPAAVPVPVPIPVPASGTAAPTPVETAARTAPETAARATARPTATRLPSPAGGPDPSRPHHTVACHHAATWRGGLG</sequence>
<dbReference type="InterPro" id="IPR027417">
    <property type="entry name" value="P-loop_NTPase"/>
</dbReference>
<dbReference type="PANTHER" id="PTHR43776">
    <property type="entry name" value="TRANSPORT ATP-BINDING PROTEIN"/>
    <property type="match status" value="1"/>
</dbReference>
<keyword evidence="4 7" id="KW-0067">ATP-binding</keyword>
<dbReference type="Pfam" id="PF00005">
    <property type="entry name" value="ABC_tran"/>
    <property type="match status" value="1"/>
</dbReference>
<dbReference type="GO" id="GO:0005524">
    <property type="term" value="F:ATP binding"/>
    <property type="evidence" value="ECO:0007669"/>
    <property type="project" value="UniProtKB-KW"/>
</dbReference>
<dbReference type="GO" id="GO:0055085">
    <property type="term" value="P:transmembrane transport"/>
    <property type="evidence" value="ECO:0007669"/>
    <property type="project" value="UniProtKB-ARBA"/>
</dbReference>
<evidence type="ECO:0000256" key="4">
    <source>
        <dbReference type="ARBA" id="ARBA00022840"/>
    </source>
</evidence>
<evidence type="ECO:0000256" key="3">
    <source>
        <dbReference type="ARBA" id="ARBA00022741"/>
    </source>
</evidence>
<feature type="region of interest" description="Disordered" evidence="5">
    <location>
        <begin position="343"/>
        <end position="387"/>
    </location>
</feature>
<evidence type="ECO:0000256" key="1">
    <source>
        <dbReference type="ARBA" id="ARBA00005417"/>
    </source>
</evidence>
<dbReference type="Proteomes" id="UP000501179">
    <property type="component" value="Chromosome"/>
</dbReference>
<dbReference type="SUPFAM" id="SSF52540">
    <property type="entry name" value="P-loop containing nucleoside triphosphate hydrolases"/>
    <property type="match status" value="1"/>
</dbReference>
<dbReference type="InterPro" id="IPR017871">
    <property type="entry name" value="ABC_transporter-like_CS"/>
</dbReference>
<dbReference type="PROSITE" id="PS50893">
    <property type="entry name" value="ABC_TRANSPORTER_2"/>
    <property type="match status" value="1"/>
</dbReference>
<dbReference type="PANTHER" id="PTHR43776:SF7">
    <property type="entry name" value="D,D-DIPEPTIDE TRANSPORT ATP-BINDING PROTEIN DDPF-RELATED"/>
    <property type="match status" value="1"/>
</dbReference>
<protein>
    <submittedName>
        <fullName evidence="7">ABC transporter ATP-binding protein</fullName>
    </submittedName>
</protein>
<evidence type="ECO:0000313" key="7">
    <source>
        <dbReference type="EMBL" id="QIQ01051.1"/>
    </source>
</evidence>
<dbReference type="CDD" id="cd03257">
    <property type="entry name" value="ABC_NikE_OppD_transporters"/>
    <property type="match status" value="1"/>
</dbReference>
<dbReference type="PROSITE" id="PS00211">
    <property type="entry name" value="ABC_TRANSPORTER_1"/>
    <property type="match status" value="1"/>
</dbReference>
<dbReference type="SMART" id="SM00382">
    <property type="entry name" value="AAA"/>
    <property type="match status" value="1"/>
</dbReference>
<dbReference type="InterPro" id="IPR003439">
    <property type="entry name" value="ABC_transporter-like_ATP-bd"/>
</dbReference>
<evidence type="ECO:0000256" key="2">
    <source>
        <dbReference type="ARBA" id="ARBA00022448"/>
    </source>
</evidence>
<dbReference type="Pfam" id="PF08352">
    <property type="entry name" value="oligo_HPY"/>
    <property type="match status" value="1"/>
</dbReference>
<feature type="compositionally biased region" description="Low complexity" evidence="5">
    <location>
        <begin position="343"/>
        <end position="371"/>
    </location>
</feature>
<dbReference type="KEGG" id="slia:HA039_00950"/>
<feature type="domain" description="ABC transporter" evidence="6">
    <location>
        <begin position="22"/>
        <end position="274"/>
    </location>
</feature>
<keyword evidence="2" id="KW-0813">Transport</keyword>
<dbReference type="AlphaFoldDB" id="A0A6G9GSQ9"/>
<dbReference type="InterPro" id="IPR013563">
    <property type="entry name" value="Oligopep_ABC_C"/>
</dbReference>
<name>A0A6G9GSQ9_9ACTN</name>
<dbReference type="GO" id="GO:0016887">
    <property type="term" value="F:ATP hydrolysis activity"/>
    <property type="evidence" value="ECO:0007669"/>
    <property type="project" value="InterPro"/>
</dbReference>
<keyword evidence="3" id="KW-0547">Nucleotide-binding</keyword>
<dbReference type="InterPro" id="IPR003593">
    <property type="entry name" value="AAA+_ATPase"/>
</dbReference>
<keyword evidence="8" id="KW-1185">Reference proteome</keyword>
<dbReference type="Gene3D" id="3.40.50.300">
    <property type="entry name" value="P-loop containing nucleotide triphosphate hydrolases"/>
    <property type="match status" value="1"/>
</dbReference>
<organism evidence="7 8">
    <name type="scientific">Streptomyces liangshanensis</name>
    <dbReference type="NCBI Taxonomy" id="2717324"/>
    <lineage>
        <taxon>Bacteria</taxon>
        <taxon>Bacillati</taxon>
        <taxon>Actinomycetota</taxon>
        <taxon>Actinomycetes</taxon>
        <taxon>Kitasatosporales</taxon>
        <taxon>Streptomycetaceae</taxon>
        <taxon>Streptomyces</taxon>
    </lineage>
</organism>
<evidence type="ECO:0000259" key="6">
    <source>
        <dbReference type="PROSITE" id="PS50893"/>
    </source>
</evidence>
<dbReference type="GO" id="GO:0015833">
    <property type="term" value="P:peptide transport"/>
    <property type="evidence" value="ECO:0007669"/>
    <property type="project" value="InterPro"/>
</dbReference>
<reference evidence="7 8" key="1">
    <citation type="submission" date="2020-03" db="EMBL/GenBank/DDBJ databases">
        <title>A novel species.</title>
        <authorList>
            <person name="Gao J."/>
        </authorList>
    </citation>
    <scope>NUCLEOTIDE SEQUENCE [LARGE SCALE GENOMIC DNA]</scope>
    <source>
        <strain evidence="7 8">QMT-12</strain>
    </source>
</reference>
<comment type="similarity">
    <text evidence="1">Belongs to the ABC transporter superfamily.</text>
</comment>
<evidence type="ECO:0000313" key="8">
    <source>
        <dbReference type="Proteomes" id="UP000501179"/>
    </source>
</evidence>
<proteinExistence type="inferred from homology"/>
<dbReference type="InterPro" id="IPR050319">
    <property type="entry name" value="ABC_transp_ATP-bind"/>
</dbReference>